<gene>
    <name evidence="2" type="ORF">K3181_13820</name>
</gene>
<feature type="signal peptide" evidence="1">
    <location>
        <begin position="1"/>
        <end position="24"/>
    </location>
</feature>
<sequence>MIHSLALGLAALLPLAIGPSPASATNITAKFCGGGTVEIPIRRDGDPTPPCTMKGCHAGSCRKRIDLRQ</sequence>
<proteinExistence type="predicted"/>
<keyword evidence="1" id="KW-0732">Signal</keyword>
<feature type="chain" id="PRO_5045796950" description="DUF2147 domain-containing protein" evidence="1">
    <location>
        <begin position="25"/>
        <end position="69"/>
    </location>
</feature>
<name>A0ABS7JXY6_9SPHN</name>
<reference evidence="2 3" key="1">
    <citation type="submission" date="2021-08" db="EMBL/GenBank/DDBJ databases">
        <title>Comparative Genomics Analysis of the Genus Qipengyuania Reveals Extensive Genetic Diversity and Metabolic Versatility, Including the Description of Fifteen Novel Species.</title>
        <authorList>
            <person name="Liu Y."/>
        </authorList>
    </citation>
    <scope>NUCLEOTIDE SEQUENCE [LARGE SCALE GENOMIC DNA]</scope>
    <source>
        <strain evidence="2 3">YG27</strain>
    </source>
</reference>
<evidence type="ECO:0000313" key="3">
    <source>
        <dbReference type="Proteomes" id="UP000782554"/>
    </source>
</evidence>
<evidence type="ECO:0000313" key="2">
    <source>
        <dbReference type="EMBL" id="MBX7502519.1"/>
    </source>
</evidence>
<dbReference type="RefSeq" id="WP_221603705.1">
    <property type="nucleotide sequence ID" value="NZ_JAIGNU010000003.1"/>
</dbReference>
<dbReference type="Proteomes" id="UP000782554">
    <property type="component" value="Unassembled WGS sequence"/>
</dbReference>
<evidence type="ECO:0008006" key="4">
    <source>
        <dbReference type="Google" id="ProtNLM"/>
    </source>
</evidence>
<comment type="caution">
    <text evidence="2">The sequence shown here is derived from an EMBL/GenBank/DDBJ whole genome shotgun (WGS) entry which is preliminary data.</text>
</comment>
<keyword evidence="3" id="KW-1185">Reference proteome</keyword>
<evidence type="ECO:0000256" key="1">
    <source>
        <dbReference type="SAM" id="SignalP"/>
    </source>
</evidence>
<dbReference type="EMBL" id="JAIGNU010000003">
    <property type="protein sequence ID" value="MBX7502519.1"/>
    <property type="molecule type" value="Genomic_DNA"/>
</dbReference>
<protein>
    <recommendedName>
        <fullName evidence="4">DUF2147 domain-containing protein</fullName>
    </recommendedName>
</protein>
<accession>A0ABS7JXY6</accession>
<organism evidence="2 3">
    <name type="scientific">Qipengyuania mesophila</name>
    <dbReference type="NCBI Taxonomy" id="2867246"/>
    <lineage>
        <taxon>Bacteria</taxon>
        <taxon>Pseudomonadati</taxon>
        <taxon>Pseudomonadota</taxon>
        <taxon>Alphaproteobacteria</taxon>
        <taxon>Sphingomonadales</taxon>
        <taxon>Erythrobacteraceae</taxon>
        <taxon>Qipengyuania</taxon>
    </lineage>
</organism>